<sequence length="151" mass="16859">KTVVEDGRNEIARNAQTMQQIVPDHVPFPCNVTGSRSQEVPNSIHKLRPGDIDVIAAMGDSLTAGAGIFANNLFQILVENRGVTALGGGQGTWRQYVTLPNIFKVEPFIDFSRNRIFSHVIASSHTRSVQKVLLILNFRGLRIFDFRFFYG</sequence>
<dbReference type="OrthoDB" id="10265800at2759"/>
<name>A0A6P3YBQ3_DINQU</name>
<evidence type="ECO:0000313" key="2">
    <source>
        <dbReference type="RefSeq" id="XP_014487389.1"/>
    </source>
</evidence>
<dbReference type="PROSITE" id="PS01098">
    <property type="entry name" value="LIPASE_GDSL_SER"/>
    <property type="match status" value="1"/>
</dbReference>
<dbReference type="InterPro" id="IPR038885">
    <property type="entry name" value="PLB1"/>
</dbReference>
<dbReference type="InterPro" id="IPR008265">
    <property type="entry name" value="Lipase_GDSL_AS"/>
</dbReference>
<dbReference type="GeneID" id="106751112"/>
<dbReference type="SUPFAM" id="SSF52266">
    <property type="entry name" value="SGNH hydrolase"/>
    <property type="match status" value="1"/>
</dbReference>
<dbReference type="RefSeq" id="XP_014487389.1">
    <property type="nucleotide sequence ID" value="XM_014631903.1"/>
</dbReference>
<dbReference type="KEGG" id="dqu:106751112"/>
<feature type="non-terminal residue" evidence="2">
    <location>
        <position position="1"/>
    </location>
</feature>
<evidence type="ECO:0000313" key="1">
    <source>
        <dbReference type="Proteomes" id="UP000515204"/>
    </source>
</evidence>
<dbReference type="PANTHER" id="PTHR21325">
    <property type="entry name" value="PHOSPHOLIPASE B, PLB1"/>
    <property type="match status" value="1"/>
</dbReference>
<keyword evidence="1" id="KW-1185">Reference proteome</keyword>
<organism evidence="1 2">
    <name type="scientific">Dinoponera quadriceps</name>
    <name type="common">South American ant</name>
    <dbReference type="NCBI Taxonomy" id="609295"/>
    <lineage>
        <taxon>Eukaryota</taxon>
        <taxon>Metazoa</taxon>
        <taxon>Ecdysozoa</taxon>
        <taxon>Arthropoda</taxon>
        <taxon>Hexapoda</taxon>
        <taxon>Insecta</taxon>
        <taxon>Pterygota</taxon>
        <taxon>Neoptera</taxon>
        <taxon>Endopterygota</taxon>
        <taxon>Hymenoptera</taxon>
        <taxon>Apocrita</taxon>
        <taxon>Aculeata</taxon>
        <taxon>Formicoidea</taxon>
        <taxon>Formicidae</taxon>
        <taxon>Ponerinae</taxon>
        <taxon>Ponerini</taxon>
        <taxon>Dinoponera</taxon>
    </lineage>
</organism>
<accession>A0A6P3YBQ3</accession>
<dbReference type="AlphaFoldDB" id="A0A6P3YBQ3"/>
<dbReference type="GO" id="GO:0004620">
    <property type="term" value="F:phospholipase activity"/>
    <property type="evidence" value="ECO:0007669"/>
    <property type="project" value="InterPro"/>
</dbReference>
<reference evidence="2" key="1">
    <citation type="submission" date="2025-08" db="UniProtKB">
        <authorList>
            <consortium name="RefSeq"/>
        </authorList>
    </citation>
    <scope>IDENTIFICATION</scope>
</reference>
<dbReference type="GO" id="GO:0006644">
    <property type="term" value="P:phospholipid metabolic process"/>
    <property type="evidence" value="ECO:0007669"/>
    <property type="project" value="TreeGrafter"/>
</dbReference>
<protein>
    <submittedName>
        <fullName evidence="2">Phospholipase B1, membrane-associated-like</fullName>
    </submittedName>
</protein>
<feature type="non-terminal residue" evidence="2">
    <location>
        <position position="151"/>
    </location>
</feature>
<gene>
    <name evidence="2" type="primary">LOC106751112</name>
</gene>
<dbReference type="Proteomes" id="UP000515204">
    <property type="component" value="Unplaced"/>
</dbReference>
<proteinExistence type="predicted"/>
<dbReference type="PANTHER" id="PTHR21325:SF31">
    <property type="entry name" value="GH22081P-RELATED"/>
    <property type="match status" value="1"/>
</dbReference>